<protein>
    <recommendedName>
        <fullName evidence="4">DUF349 domain-containing protein</fullName>
    </recommendedName>
</protein>
<comment type="caution">
    <text evidence="2">The sequence shown here is derived from an EMBL/GenBank/DDBJ whole genome shotgun (WGS) entry which is preliminary data.</text>
</comment>
<accession>A0ABW0EG57</accession>
<name>A0ABW0EG57_9BACT</name>
<dbReference type="PROSITE" id="PS51257">
    <property type="entry name" value="PROKAR_LIPOPROTEIN"/>
    <property type="match status" value="1"/>
</dbReference>
<gene>
    <name evidence="2" type="ORF">ACFPIB_14620</name>
</gene>
<dbReference type="Proteomes" id="UP001596161">
    <property type="component" value="Unassembled WGS sequence"/>
</dbReference>
<feature type="region of interest" description="Disordered" evidence="1">
    <location>
        <begin position="28"/>
        <end position="50"/>
    </location>
</feature>
<sequence>MKPLFCFKTIAFSAAVVFSLSSCERTTRTETSTEATDRDTVTVSRTETTTKTKADDEVRDFKDWVNDKTNQADSNAKEKWPQVKEDFKTRSAQLDAKMDSFSADTRREYEAAKARYEAWENRRDTRTSRPLDDAKLTTWRNTLLGNFSNFKTVTATNVKEVYLTFMGAVRAKKGNWTQEDWDYVDHVYGELNQRKREIDNAISTSDALKIKTLQAEYLTLEASADAKDATR</sequence>
<dbReference type="RefSeq" id="WP_378018207.1">
    <property type="nucleotide sequence ID" value="NZ_JBHSKT010000009.1"/>
</dbReference>
<evidence type="ECO:0008006" key="4">
    <source>
        <dbReference type="Google" id="ProtNLM"/>
    </source>
</evidence>
<organism evidence="2 3">
    <name type="scientific">Adhaeribacter terreus</name>
    <dbReference type="NCBI Taxonomy" id="529703"/>
    <lineage>
        <taxon>Bacteria</taxon>
        <taxon>Pseudomonadati</taxon>
        <taxon>Bacteroidota</taxon>
        <taxon>Cytophagia</taxon>
        <taxon>Cytophagales</taxon>
        <taxon>Hymenobacteraceae</taxon>
        <taxon>Adhaeribacter</taxon>
    </lineage>
</organism>
<keyword evidence="3" id="KW-1185">Reference proteome</keyword>
<evidence type="ECO:0000313" key="3">
    <source>
        <dbReference type="Proteomes" id="UP001596161"/>
    </source>
</evidence>
<dbReference type="EMBL" id="JBHSKT010000009">
    <property type="protein sequence ID" value="MFC5271849.1"/>
    <property type="molecule type" value="Genomic_DNA"/>
</dbReference>
<evidence type="ECO:0000313" key="2">
    <source>
        <dbReference type="EMBL" id="MFC5271849.1"/>
    </source>
</evidence>
<evidence type="ECO:0000256" key="1">
    <source>
        <dbReference type="SAM" id="MobiDB-lite"/>
    </source>
</evidence>
<reference evidence="3" key="1">
    <citation type="journal article" date="2019" name="Int. J. Syst. Evol. Microbiol.">
        <title>The Global Catalogue of Microorganisms (GCM) 10K type strain sequencing project: providing services to taxonomists for standard genome sequencing and annotation.</title>
        <authorList>
            <consortium name="The Broad Institute Genomics Platform"/>
            <consortium name="The Broad Institute Genome Sequencing Center for Infectious Disease"/>
            <person name="Wu L."/>
            <person name="Ma J."/>
        </authorList>
    </citation>
    <scope>NUCLEOTIDE SEQUENCE [LARGE SCALE GENOMIC DNA]</scope>
    <source>
        <strain evidence="3">KACC 12602</strain>
    </source>
</reference>
<proteinExistence type="predicted"/>